<evidence type="ECO:0000259" key="2">
    <source>
        <dbReference type="Pfam" id="PF14222"/>
    </source>
</evidence>
<dbReference type="GO" id="GO:0000902">
    <property type="term" value="P:cell morphogenesis"/>
    <property type="evidence" value="ECO:0007669"/>
    <property type="project" value="InterPro"/>
</dbReference>
<feature type="domain" description="Cell morphogenesis protein N-terminal" evidence="2">
    <location>
        <begin position="351"/>
        <end position="904"/>
    </location>
</feature>
<dbReference type="PANTHER" id="PTHR12295">
    <property type="entry name" value="FURRY-RELATED"/>
    <property type="match status" value="1"/>
</dbReference>
<dbReference type="OMA" id="MRADTMK"/>
<protein>
    <recommendedName>
        <fullName evidence="7">Cell morphogenesis protein N-terminal domain-containing protein</fullName>
    </recommendedName>
</protein>
<dbReference type="InterPro" id="IPR029473">
    <property type="entry name" value="MOR2-PAG1_mid"/>
</dbReference>
<dbReference type="GeneID" id="18830487"/>
<feature type="domain" description="Cell morphogenesis central region" evidence="4">
    <location>
        <begin position="1760"/>
        <end position="1927"/>
    </location>
</feature>
<reference evidence="6" key="1">
    <citation type="journal article" date="2012" name="Proc. Natl. Acad. Sci. U.S.A.">
        <title>Genome sequence of the button mushroom Agaricus bisporus reveals mechanisms governing adaptation to a humic-rich ecological niche.</title>
        <authorList>
            <person name="Morin E."/>
            <person name="Kohler A."/>
            <person name="Baker A.R."/>
            <person name="Foulongne-Oriol M."/>
            <person name="Lombard V."/>
            <person name="Nagy L.G."/>
            <person name="Ohm R.A."/>
            <person name="Patyshakuliyeva A."/>
            <person name="Brun A."/>
            <person name="Aerts A.L."/>
            <person name="Bailey A.M."/>
            <person name="Billette C."/>
            <person name="Coutinho P.M."/>
            <person name="Deakin G."/>
            <person name="Doddapaneni H."/>
            <person name="Floudas D."/>
            <person name="Grimwood J."/>
            <person name="Hilden K."/>
            <person name="Kuees U."/>
            <person name="LaButti K.M."/>
            <person name="Lapidus A."/>
            <person name="Lindquist E.A."/>
            <person name="Lucas S.M."/>
            <person name="Murat C."/>
            <person name="Riley R.W."/>
            <person name="Salamov A.A."/>
            <person name="Schmutz J."/>
            <person name="Subramanian V."/>
            <person name="Woesten H.A.B."/>
            <person name="Xu J."/>
            <person name="Eastwood D.C."/>
            <person name="Foster G.D."/>
            <person name="Sonnenberg A.S."/>
            <person name="Cullen D."/>
            <person name="de Vries R.P."/>
            <person name="Lundell T."/>
            <person name="Hibbett D.S."/>
            <person name="Henrissat B."/>
            <person name="Burton K.S."/>
            <person name="Kerrigan R.W."/>
            <person name="Challen M.P."/>
            <person name="Grigoriev I.V."/>
            <person name="Martin F."/>
        </authorList>
    </citation>
    <scope>NUCLEOTIDE SEQUENCE [LARGE SCALE GENOMIC DNA]</scope>
    <source>
        <strain evidence="6">JB137-S8 / ATCC MYA-4627 / FGSC 10392</strain>
    </source>
</reference>
<dbReference type="Pfam" id="PF14225">
    <property type="entry name" value="MOR2-PAG1_C"/>
    <property type="match status" value="1"/>
</dbReference>
<dbReference type="GO" id="GO:0030427">
    <property type="term" value="C:site of polarized growth"/>
    <property type="evidence" value="ECO:0007669"/>
    <property type="project" value="TreeGrafter"/>
</dbReference>
<name>K5WXX1_AGABU</name>
<feature type="region of interest" description="Disordered" evidence="1">
    <location>
        <begin position="35"/>
        <end position="54"/>
    </location>
</feature>
<gene>
    <name evidence="5" type="ORF">AGABI1DRAFT_64233</name>
</gene>
<feature type="domain" description="Cell morphogenesis protein C-terminal" evidence="3">
    <location>
        <begin position="1971"/>
        <end position="2223"/>
    </location>
</feature>
<dbReference type="SUPFAM" id="SSF48371">
    <property type="entry name" value="ARM repeat"/>
    <property type="match status" value="2"/>
</dbReference>
<sequence>MSEGIQITIPDFDDGNGGSTAIPFGRSGAGFGFGGATSGWDSPTAASHFPNSGDRSFFFHTRGDSSASIDSNTSTTTKGFTSKRHTPQQSVSTTGSAFSKKPSFASIRNAFKSSAKSNNDPPRLPQLDSSYPVLKNPFNRSTSSLNHVQTRNTSSPFARPPTPGSNETRSGRAKSKSHGYAKSQHSHSGSVFHQASEFGLDLGHSFSVSPPPMPAFPFGHFSRTDSPPVDLEEDKVVMDPKTPFDFALHAVFIRFVTLAERKIDNFLRYSLDQNPLLPDFMGSGIDTKFDEVLRSLGQLAQKNSKAVIDSITRWRRSQNETVGSEVIRLHEAQLPGLSRVRTSDIPSILNERKSLASIYIMCRALIDILSSISKDALSESMGYNLEETTFDQFRRPDLRLLLLSVNHRTNAELYATLLGQIANIRFTSVTDRFLAELASVTNGQLSKDADVKYENLVRGLRHVKIKVWPYESFEEGAEFMEPLAKAFANAHGLRLKTSFAEALVHMLHPISKTAQAETNHPQWAKAIEIVYPKAREMMTKPRYWPVAFPLTITSLCIAPQDFFLKHWISCIEASMAKLKEKSSRIMVMNGILRLIWTYLYRCQESPSTTAAKIDTLMKHFFHPNKISTFHPDDHYEFLIYIVHFILSRHFDIGSDLCLELLQESTINALQRGGTLAVLSPDKVTIAVQAALLSLHLLEKENGVPAWPSTHDFSVIPPKEDYPTSSVILPSALASKTVIQEFVNRVGMALSRIITHCDNAVGNMSVLEDQWSYARIPTYEEASNYVVRRHSDNHVTAYPIHHLSQINLLQTCFLAWPRCLHSTVPLGDAVDMLLRGVIHVEPGLSDVAADAMKRIMDERTEGMVIVRHFTAFVFSPTNIMRSFGSRLYVECSKLITLWKAVVEKWKAHMDTMDDPVSADDVEDIKKQLLEVEAASLFLLAHGSLSIRKIGVETIRLLGSFDLQKLQTDVPFSLHITSQLLNYSGHSYLDGYDDVLEQPGLDRLKQRKSVAERDVMLDIASSTNDLDQKLWRYVFPSFMQTCMDYEGSSLPHFRNIVAAAALRFHPQISQLAGLSNSKIINRGGGPYTGAIAERDGLKMIRDSKGLIDQWHIWMKIICSTSIIPETMAPLQPAPPHVSADPQVELRKYPSSRYLFKRLTPFLDSEYTHFRDIAVLCISSFPSSVYPQLLEDLKSLAGRQTDYDPRIKVSGGVAMPMEGNMGLLGSRQFADDARFKTGAGGLAVTMDRSRRQEKLHSAVARIYFLTAHLLESQKSTGRQTSLMNILTFIRSTQGFLSTTEMRDSYSLQRLRRYFCGTIERVFDALASIQDADRFVAANMHLTLYRLCEEWCQFGTQSESTVKRLKSMQKMAGASAGQLVSGDAMERFQVETTLLSHAAVGALASLCVKALFPPDCSAHSPIERGDERLPSEMLKPLGGTAVLDRLKAICASSHVPDQIRGRKALRSILVSPQLTTEIISGIMTRAVVLANESNSSSRQFFEIVADVVCSNDARMLSFSQVVCLGFSNLAHPDSEIRQQAFRMLDAIHQQSHGLLTMSSFEATAGGSTSCAYIHAHRTISDFLAGEHPDQAMNMLEQIGAWLPSLPARASTANVVLLLLQSLEFWLPHIVLMTEDRTSVSQEGTTCLYYLVLLTLRYHQSHPEQILVMWAKLVEPPNPSNGHAAVRFLLEQANKVGNTKFISCATNIVTGLCQTHVGRQIFEDLCSVIEPERMLPAIDHKLNFPKEEDIDLWSNLNDLFLDEPQLVLGSAQFAWLFLSDVALQRSWSCKSQLPVLLHAVFAHMDHRNSFVRQRARSMLFQILYAWTPGYAELTDRSIARSRSSVGNAISQLRNEIDEHHWKEDDSPEVSESKMQWLCSKAVGFLEPLHSQIANHWGSLALLWGTSCSIRSVAFRSLQLFRALMPRIKQADFALLLGRLTNTIAAEDENIQSFTSEMLLTVTAIAKSGDIDHSLLPQLFWCTCACLSTTVEKEFAQALVLLDAVLNRIDLDDPSMSDFLLMQRPNHWEGPAFLQQLLLKGLRSSVTGKETMKILQKLVRIQDNRLIDVSGGRVRDLYTVSLPWCLNAMANDCSKDRGPALVELAENISYLAAQEERQSIARIMSSFSKGAFRTRDDFMRQSISSLREHYGSHYWTEIVTLLLGLVLNNDRWLRVQAMQIVKILFQQRETWNPVELLGSELLMPLLRLLETDLAPQALEVLEEPMVMSGGLSAKHVLRMSMHGHLSQHVPTAITTVFGVPEASGWCIAQLEASRDACRANVMAVFDTCSMPSRPSQIIFEPEFEPVTSMDQSSAVEDLGGLVKNLHDITSYFQEDSSGPSGLVTPSIPSRKVEARVAAILAKSTAAEAISDIPQTPFRDLFSVRHEGAFIESDDESDSFSDEDAFVFDSPASPQGLKPVAINGSRAWP</sequence>
<evidence type="ECO:0000259" key="4">
    <source>
        <dbReference type="Pfam" id="PF14228"/>
    </source>
</evidence>
<dbReference type="RefSeq" id="XP_007333682.1">
    <property type="nucleotide sequence ID" value="XM_007333620.1"/>
</dbReference>
<dbReference type="HOGENOM" id="CLU_000325_1_1_1"/>
<dbReference type="InterPro" id="IPR016024">
    <property type="entry name" value="ARM-type_fold"/>
</dbReference>
<dbReference type="EMBL" id="JH971410">
    <property type="protein sequence ID" value="EKM75653.1"/>
    <property type="molecule type" value="Genomic_DNA"/>
</dbReference>
<feature type="compositionally biased region" description="Polar residues" evidence="1">
    <location>
        <begin position="40"/>
        <end position="54"/>
    </location>
</feature>
<dbReference type="Pfam" id="PF14222">
    <property type="entry name" value="MOR2-PAG1_N"/>
    <property type="match status" value="1"/>
</dbReference>
<evidence type="ECO:0000259" key="3">
    <source>
        <dbReference type="Pfam" id="PF14225"/>
    </source>
</evidence>
<proteinExistence type="predicted"/>
<dbReference type="FunCoup" id="K5WXX1">
    <property type="interactions" value="224"/>
</dbReference>
<dbReference type="InParanoid" id="K5WXX1"/>
<dbReference type="PANTHER" id="PTHR12295:SF30">
    <property type="entry name" value="PROTEIN FURRY"/>
    <property type="match status" value="1"/>
</dbReference>
<keyword evidence="6" id="KW-1185">Reference proteome</keyword>
<feature type="compositionally biased region" description="Polar residues" evidence="1">
    <location>
        <begin position="87"/>
        <end position="97"/>
    </location>
</feature>
<dbReference type="Pfam" id="PF14228">
    <property type="entry name" value="MOR2-PAG1_mid"/>
    <property type="match status" value="1"/>
</dbReference>
<dbReference type="InterPro" id="IPR025614">
    <property type="entry name" value="Cell_morpho_N"/>
</dbReference>
<dbReference type="InterPro" id="IPR039867">
    <property type="entry name" value="Furry/Tao3/Mor2"/>
</dbReference>
<feature type="compositionally biased region" description="Polar residues" evidence="1">
    <location>
        <begin position="138"/>
        <end position="156"/>
    </location>
</feature>
<feature type="compositionally biased region" description="Polar residues" evidence="1">
    <location>
        <begin position="64"/>
        <end position="80"/>
    </location>
</feature>
<evidence type="ECO:0008006" key="7">
    <source>
        <dbReference type="Google" id="ProtNLM"/>
    </source>
</evidence>
<feature type="region of interest" description="Disordered" evidence="1">
    <location>
        <begin position="63"/>
        <end position="99"/>
    </location>
</feature>
<dbReference type="OrthoDB" id="6287725at2759"/>
<dbReference type="GO" id="GO:0005938">
    <property type="term" value="C:cell cortex"/>
    <property type="evidence" value="ECO:0007669"/>
    <property type="project" value="TreeGrafter"/>
</dbReference>
<dbReference type="eggNOG" id="KOG1825">
    <property type="taxonomic scope" value="Eukaryota"/>
</dbReference>
<dbReference type="KEGG" id="abp:AGABI1DRAFT64233"/>
<dbReference type="STRING" id="597362.K5WXX1"/>
<evidence type="ECO:0000256" key="1">
    <source>
        <dbReference type="SAM" id="MobiDB-lite"/>
    </source>
</evidence>
<organism evidence="5 6">
    <name type="scientific">Agaricus bisporus var. burnettii (strain JB137-S8 / ATCC MYA-4627 / FGSC 10392)</name>
    <name type="common">White button mushroom</name>
    <dbReference type="NCBI Taxonomy" id="597362"/>
    <lineage>
        <taxon>Eukaryota</taxon>
        <taxon>Fungi</taxon>
        <taxon>Dikarya</taxon>
        <taxon>Basidiomycota</taxon>
        <taxon>Agaricomycotina</taxon>
        <taxon>Agaricomycetes</taxon>
        <taxon>Agaricomycetidae</taxon>
        <taxon>Agaricales</taxon>
        <taxon>Agaricineae</taxon>
        <taxon>Agaricaceae</taxon>
        <taxon>Agaricus</taxon>
    </lineage>
</organism>
<dbReference type="Proteomes" id="UP000008493">
    <property type="component" value="Unassembled WGS sequence"/>
</dbReference>
<accession>K5WXX1</accession>
<feature type="region of interest" description="Disordered" evidence="1">
    <location>
        <begin position="1"/>
        <end position="21"/>
    </location>
</feature>
<dbReference type="InterPro" id="IPR025481">
    <property type="entry name" value="Cell_Morphogen_C"/>
</dbReference>
<evidence type="ECO:0000313" key="5">
    <source>
        <dbReference type="EMBL" id="EKM75653.1"/>
    </source>
</evidence>
<feature type="region of interest" description="Disordered" evidence="1">
    <location>
        <begin position="112"/>
        <end position="188"/>
    </location>
</feature>
<evidence type="ECO:0000313" key="6">
    <source>
        <dbReference type="Proteomes" id="UP000008493"/>
    </source>
</evidence>